<feature type="compositionally biased region" description="Acidic residues" evidence="1">
    <location>
        <begin position="399"/>
        <end position="411"/>
    </location>
</feature>
<dbReference type="Proteomes" id="UP000030687">
    <property type="component" value="Unassembled WGS sequence"/>
</dbReference>
<feature type="compositionally biased region" description="Basic and acidic residues" evidence="1">
    <location>
        <begin position="348"/>
        <end position="363"/>
    </location>
</feature>
<dbReference type="InterPro" id="IPR028938">
    <property type="entry name" value="Rsf1-like"/>
</dbReference>
<dbReference type="KEGG" id="cic:CICLE_v10010486mg"/>
<dbReference type="STRING" id="85681.V4WBS9"/>
<dbReference type="GO" id="GO:0006355">
    <property type="term" value="P:regulation of DNA-templated transcription"/>
    <property type="evidence" value="ECO:0007669"/>
    <property type="project" value="InterPro"/>
</dbReference>
<dbReference type="OrthoDB" id="303107at2759"/>
<keyword evidence="3" id="KW-1185">Reference proteome</keyword>
<reference evidence="2 3" key="1">
    <citation type="submission" date="2013-10" db="EMBL/GenBank/DDBJ databases">
        <authorList>
            <consortium name="International Citrus Genome Consortium"/>
            <person name="Jenkins J."/>
            <person name="Schmutz J."/>
            <person name="Prochnik S."/>
            <person name="Rokhsar D."/>
            <person name="Gmitter F."/>
            <person name="Ollitrault P."/>
            <person name="Machado M."/>
            <person name="Talon M."/>
            <person name="Wincker P."/>
            <person name="Jaillon O."/>
            <person name="Morgante M."/>
        </authorList>
    </citation>
    <scope>NUCLEOTIDE SEQUENCE</scope>
    <source>
        <strain evidence="3">cv. Clemenules</strain>
    </source>
</reference>
<feature type="non-terminal residue" evidence="2">
    <location>
        <position position="518"/>
    </location>
</feature>
<feature type="compositionally biased region" description="Low complexity" evidence="1">
    <location>
        <begin position="366"/>
        <end position="375"/>
    </location>
</feature>
<dbReference type="eggNOG" id="ENOG502QTWQ">
    <property type="taxonomic scope" value="Eukaryota"/>
</dbReference>
<dbReference type="GO" id="GO:0031213">
    <property type="term" value="C:RSF complex"/>
    <property type="evidence" value="ECO:0007669"/>
    <property type="project" value="InterPro"/>
</dbReference>
<dbReference type="PANTHER" id="PTHR14296:SF12">
    <property type="entry name" value="DDT DOMAIN-CONTAINING PROTEIN DDR4 ISOFORM X1"/>
    <property type="match status" value="1"/>
</dbReference>
<dbReference type="InParanoid" id="V4WBS9"/>
<organism evidence="2 3">
    <name type="scientific">Citrus clementina</name>
    <name type="common">Clementine</name>
    <name type="synonym">Citrus deliciosa x Citrus sinensis</name>
    <dbReference type="NCBI Taxonomy" id="85681"/>
    <lineage>
        <taxon>Eukaryota</taxon>
        <taxon>Viridiplantae</taxon>
        <taxon>Streptophyta</taxon>
        <taxon>Embryophyta</taxon>
        <taxon>Tracheophyta</taxon>
        <taxon>Spermatophyta</taxon>
        <taxon>Magnoliopsida</taxon>
        <taxon>eudicotyledons</taxon>
        <taxon>Gunneridae</taxon>
        <taxon>Pentapetalae</taxon>
        <taxon>rosids</taxon>
        <taxon>malvids</taxon>
        <taxon>Sapindales</taxon>
        <taxon>Rutaceae</taxon>
        <taxon>Aurantioideae</taxon>
        <taxon>Citrus</taxon>
    </lineage>
</organism>
<gene>
    <name evidence="2" type="ORF">CICLE_v10010486mg</name>
</gene>
<evidence type="ECO:0000313" key="2">
    <source>
        <dbReference type="EMBL" id="ESR63834.1"/>
    </source>
</evidence>
<name>V4WBS9_CITCL</name>
<accession>V4WBS9</accession>
<sequence length="518" mass="56946">MVSTRRKTGSSSRQNCVGDKNVAVIVKEEDSVIALDESSSELEVKKLRERWELASVLNFLNVFEPVIGGNLKLTAEEIEMGLIAPNKSNAQLHIVLLKGIPPVSKSLNGSDAWVTVLCKKLVMWWPWVAEGEIPLTVAKGEEISRYKELNPKCRLLILKALCEIRADQDDTVSYINGALKEGTQLSCFRKDKLGKDGNGNSYWYDGSTIIGYRLYREVKNGGSKTRMKGKACLAPPPTCSQWETVATSLEEFRAVVDELSSSKVVAEVDVGKAIASDAVPSVEKFHKKKQRLLKRKQREEMLLLDGFRNPYAAGVTRSCRSHRPVSYTFDEYDRAIDEAIAVTKKSRSTKEQRIEKKLIKQGKDASSGLGTSSKDSSGEKGDSAGSDTESDILQQACNDGDDDGENEDDDYDGKKDDDNANASDSGSSDEEWDNLGKRKHATTLLVQKPTTVGSCWSPGLAGGSSNHGMESKNLGAKNRLRQRPTHNTALDNIMVDSDNEISVEHINSETSGHETLPI</sequence>
<dbReference type="Gramene" id="ESR63834">
    <property type="protein sequence ID" value="ESR63834"/>
    <property type="gene ID" value="CICLE_v10010486mg"/>
</dbReference>
<dbReference type="EMBL" id="KI535697">
    <property type="protein sequence ID" value="ESR63834.1"/>
    <property type="molecule type" value="Genomic_DNA"/>
</dbReference>
<feature type="region of interest" description="Disordered" evidence="1">
    <location>
        <begin position="343"/>
        <end position="434"/>
    </location>
</feature>
<dbReference type="AlphaFoldDB" id="V4WBS9"/>
<dbReference type="OMA" id="LYWYDGN"/>
<dbReference type="FunCoup" id="V4WBS9">
    <property type="interactions" value="117"/>
</dbReference>
<dbReference type="PANTHER" id="PTHR14296">
    <property type="entry name" value="REMODELING AND SPACING FACTOR 1"/>
    <property type="match status" value="1"/>
</dbReference>
<evidence type="ECO:0008006" key="4">
    <source>
        <dbReference type="Google" id="ProtNLM"/>
    </source>
</evidence>
<evidence type="ECO:0000256" key="1">
    <source>
        <dbReference type="SAM" id="MobiDB-lite"/>
    </source>
</evidence>
<protein>
    <recommendedName>
        <fullName evidence="4">WHIM1 domain-containing protein</fullName>
    </recommendedName>
</protein>
<proteinExistence type="predicted"/>
<evidence type="ECO:0000313" key="3">
    <source>
        <dbReference type="Proteomes" id="UP000030687"/>
    </source>
</evidence>